<dbReference type="InterPro" id="IPR045339">
    <property type="entry name" value="DUF6534"/>
</dbReference>
<feature type="transmembrane region" description="Helical" evidence="1">
    <location>
        <begin position="215"/>
        <end position="236"/>
    </location>
</feature>
<dbReference type="Pfam" id="PF20152">
    <property type="entry name" value="DUF6534"/>
    <property type="match status" value="1"/>
</dbReference>
<accession>A0A2G8SF42</accession>
<name>A0A2G8SF42_9APHY</name>
<keyword evidence="1" id="KW-0472">Membrane</keyword>
<dbReference type="AlphaFoldDB" id="A0A2G8SF42"/>
<sequence>MAPVMPPSPLPHVDSVPPIDNTFGAILIATFLAIALYGLVVHQCYQYFQQYPKDSVWIKSLSVRDFSHCAQYTHLLLSVTTGIVAVPSQIFFARRIFCLGSQRYRILVVMALILLAGEFGLLCAGTVETFIFKAFAEFESHSHTWLIPAGAGMGVVADGFITAVLVNLLRSKHIGVKRMDHLLNTLILYTINTGLLTGTLDLLSFVFGVVYPQNLIYAGFGIVTAKSYANSLLAALNTRNALRYGPNCALTISAAGPNTPGPLAAPRQEATDMSEVTQVEAQDAGVMSQKIEVSENSQARLTLELVGLAV</sequence>
<feature type="transmembrane region" description="Helical" evidence="1">
    <location>
        <begin position="104"/>
        <end position="127"/>
    </location>
</feature>
<evidence type="ECO:0000313" key="3">
    <source>
        <dbReference type="EMBL" id="PIL32382.1"/>
    </source>
</evidence>
<dbReference type="Proteomes" id="UP000230002">
    <property type="component" value="Unassembled WGS sequence"/>
</dbReference>
<organism evidence="3 4">
    <name type="scientific">Ganoderma sinense ZZ0214-1</name>
    <dbReference type="NCBI Taxonomy" id="1077348"/>
    <lineage>
        <taxon>Eukaryota</taxon>
        <taxon>Fungi</taxon>
        <taxon>Dikarya</taxon>
        <taxon>Basidiomycota</taxon>
        <taxon>Agaricomycotina</taxon>
        <taxon>Agaricomycetes</taxon>
        <taxon>Polyporales</taxon>
        <taxon>Polyporaceae</taxon>
        <taxon>Ganoderma</taxon>
    </lineage>
</organism>
<feature type="transmembrane region" description="Helical" evidence="1">
    <location>
        <begin position="23"/>
        <end position="41"/>
    </location>
</feature>
<protein>
    <recommendedName>
        <fullName evidence="2">DUF6534 domain-containing protein</fullName>
    </recommendedName>
</protein>
<dbReference type="PANTHER" id="PTHR40465">
    <property type="entry name" value="CHROMOSOME 1, WHOLE GENOME SHOTGUN SEQUENCE"/>
    <property type="match status" value="1"/>
</dbReference>
<evidence type="ECO:0000259" key="2">
    <source>
        <dbReference type="Pfam" id="PF20152"/>
    </source>
</evidence>
<dbReference type="STRING" id="1077348.A0A2G8SF42"/>
<feature type="transmembrane region" description="Helical" evidence="1">
    <location>
        <begin position="147"/>
        <end position="169"/>
    </location>
</feature>
<gene>
    <name evidence="3" type="ORF">GSI_05628</name>
</gene>
<evidence type="ECO:0000313" key="4">
    <source>
        <dbReference type="Proteomes" id="UP000230002"/>
    </source>
</evidence>
<proteinExistence type="predicted"/>
<feature type="domain" description="DUF6534" evidence="2">
    <location>
        <begin position="155"/>
        <end position="240"/>
    </location>
</feature>
<dbReference type="PANTHER" id="PTHR40465:SF1">
    <property type="entry name" value="DUF6534 DOMAIN-CONTAINING PROTEIN"/>
    <property type="match status" value="1"/>
</dbReference>
<keyword evidence="1" id="KW-0812">Transmembrane</keyword>
<reference evidence="3 4" key="1">
    <citation type="journal article" date="2015" name="Sci. Rep.">
        <title>Chromosome-level genome map provides insights into diverse defense mechanisms in the medicinal fungus Ganoderma sinense.</title>
        <authorList>
            <person name="Zhu Y."/>
            <person name="Xu J."/>
            <person name="Sun C."/>
            <person name="Zhou S."/>
            <person name="Xu H."/>
            <person name="Nelson D.R."/>
            <person name="Qian J."/>
            <person name="Song J."/>
            <person name="Luo H."/>
            <person name="Xiang L."/>
            <person name="Li Y."/>
            <person name="Xu Z."/>
            <person name="Ji A."/>
            <person name="Wang L."/>
            <person name="Lu S."/>
            <person name="Hayward A."/>
            <person name="Sun W."/>
            <person name="Li X."/>
            <person name="Schwartz D.C."/>
            <person name="Wang Y."/>
            <person name="Chen S."/>
        </authorList>
    </citation>
    <scope>NUCLEOTIDE SEQUENCE [LARGE SCALE GENOMIC DNA]</scope>
    <source>
        <strain evidence="3 4">ZZ0214-1</strain>
    </source>
</reference>
<keyword evidence="1" id="KW-1133">Transmembrane helix</keyword>
<comment type="caution">
    <text evidence="3">The sequence shown here is derived from an EMBL/GenBank/DDBJ whole genome shotgun (WGS) entry which is preliminary data.</text>
</comment>
<feature type="transmembrane region" description="Helical" evidence="1">
    <location>
        <begin position="181"/>
        <end position="209"/>
    </location>
</feature>
<dbReference type="OrthoDB" id="3064098at2759"/>
<dbReference type="EMBL" id="AYKW01000011">
    <property type="protein sequence ID" value="PIL32382.1"/>
    <property type="molecule type" value="Genomic_DNA"/>
</dbReference>
<keyword evidence="4" id="KW-1185">Reference proteome</keyword>
<evidence type="ECO:0000256" key="1">
    <source>
        <dbReference type="SAM" id="Phobius"/>
    </source>
</evidence>